<proteinExistence type="predicted"/>
<dbReference type="SUPFAM" id="SSF48726">
    <property type="entry name" value="Immunoglobulin"/>
    <property type="match status" value="2"/>
</dbReference>
<dbReference type="Proteomes" id="UP000472270">
    <property type="component" value="Unassembled WGS sequence"/>
</dbReference>
<dbReference type="Gene3D" id="2.60.40.10">
    <property type="entry name" value="Immunoglobulins"/>
    <property type="match status" value="2"/>
</dbReference>
<dbReference type="Pfam" id="PF13895">
    <property type="entry name" value="Ig_2"/>
    <property type="match status" value="1"/>
</dbReference>
<feature type="domain" description="Ig-like" evidence="1">
    <location>
        <begin position="41"/>
        <end position="117"/>
    </location>
</feature>
<gene>
    <name evidence="2" type="primary">LOC107710140</name>
</gene>
<dbReference type="InterPro" id="IPR013783">
    <property type="entry name" value="Ig-like_fold"/>
</dbReference>
<dbReference type="PANTHER" id="PTHR46013">
    <property type="entry name" value="VASCULAR CELL ADHESION MOLECULE 1"/>
    <property type="match status" value="1"/>
</dbReference>
<dbReference type="InterPro" id="IPR036179">
    <property type="entry name" value="Ig-like_dom_sf"/>
</dbReference>
<dbReference type="PROSITE" id="PS50835">
    <property type="entry name" value="IG_LIKE"/>
    <property type="match status" value="2"/>
</dbReference>
<sequence>MTTGFCLVVQQIGRTAARSGISHCLIIYGSCLHRFSSLDAPKETKATVSSENVKEGDSVTLSCTSTGRPDVSFKWFKKEKTEKAQQMSDLTLISVKPEDSGEYYCEAENNASSVKIIKFYFKIVKDLKEGDKLALKCLVQKSNPTVYKFTWYKNAQVQSETSETFIISKVTAEDKGSYQCRADNGIKTVTSDYFWVSVMRKYYIICSTLHYLFVPSTNKCVNYLFAKHDIKL</sequence>
<name>A0A673H9T9_9TELE</name>
<evidence type="ECO:0000313" key="2">
    <source>
        <dbReference type="Ensembl" id="ENSSRHP00000022354.1"/>
    </source>
</evidence>
<dbReference type="AlphaFoldDB" id="A0A673H9T9"/>
<dbReference type="Pfam" id="PF13927">
    <property type="entry name" value="Ig_3"/>
    <property type="match status" value="1"/>
</dbReference>
<reference evidence="2" key="2">
    <citation type="submission" date="2025-09" db="UniProtKB">
        <authorList>
            <consortium name="Ensembl"/>
        </authorList>
    </citation>
    <scope>IDENTIFICATION</scope>
</reference>
<dbReference type="SMART" id="SM00408">
    <property type="entry name" value="IGc2"/>
    <property type="match status" value="2"/>
</dbReference>
<organism evidence="2 3">
    <name type="scientific">Sinocyclocheilus rhinocerous</name>
    <dbReference type="NCBI Taxonomy" id="307959"/>
    <lineage>
        <taxon>Eukaryota</taxon>
        <taxon>Metazoa</taxon>
        <taxon>Chordata</taxon>
        <taxon>Craniata</taxon>
        <taxon>Vertebrata</taxon>
        <taxon>Euteleostomi</taxon>
        <taxon>Actinopterygii</taxon>
        <taxon>Neopterygii</taxon>
        <taxon>Teleostei</taxon>
        <taxon>Ostariophysi</taxon>
        <taxon>Cypriniformes</taxon>
        <taxon>Cyprinidae</taxon>
        <taxon>Cyprininae</taxon>
        <taxon>Sinocyclocheilus</taxon>
    </lineage>
</organism>
<evidence type="ECO:0000259" key="1">
    <source>
        <dbReference type="PROSITE" id="PS50835"/>
    </source>
</evidence>
<feature type="domain" description="Ig-like" evidence="1">
    <location>
        <begin position="129"/>
        <end position="190"/>
    </location>
</feature>
<dbReference type="SMART" id="SM00409">
    <property type="entry name" value="IG"/>
    <property type="match status" value="2"/>
</dbReference>
<keyword evidence="3" id="KW-1185">Reference proteome</keyword>
<dbReference type="InterPro" id="IPR003599">
    <property type="entry name" value="Ig_sub"/>
</dbReference>
<evidence type="ECO:0000313" key="3">
    <source>
        <dbReference type="Proteomes" id="UP000472270"/>
    </source>
</evidence>
<accession>A0A673H9T9</accession>
<dbReference type="InterPro" id="IPR003598">
    <property type="entry name" value="Ig_sub2"/>
</dbReference>
<dbReference type="CDD" id="cd00096">
    <property type="entry name" value="Ig"/>
    <property type="match status" value="1"/>
</dbReference>
<reference evidence="2" key="1">
    <citation type="submission" date="2025-08" db="UniProtKB">
        <authorList>
            <consortium name="Ensembl"/>
        </authorList>
    </citation>
    <scope>IDENTIFICATION</scope>
</reference>
<dbReference type="PANTHER" id="PTHR46013:SF8">
    <property type="entry name" value="B-CELL RECEPTOR CD22-RELATED"/>
    <property type="match status" value="1"/>
</dbReference>
<dbReference type="InterPro" id="IPR007110">
    <property type="entry name" value="Ig-like_dom"/>
</dbReference>
<protein>
    <submittedName>
        <fullName evidence="2">B-cell receptor CD22-like</fullName>
    </submittedName>
</protein>
<dbReference type="Ensembl" id="ENSSRHT00000023042.1">
    <property type="protein sequence ID" value="ENSSRHP00000022354.1"/>
    <property type="gene ID" value="ENSSRHG00000011856.1"/>
</dbReference>